<accession>G0VD26</accession>
<evidence type="ECO:0000313" key="3">
    <source>
        <dbReference type="Proteomes" id="UP000001640"/>
    </source>
</evidence>
<dbReference type="OrthoDB" id="4064992at2759"/>
<keyword evidence="1" id="KW-0812">Transmembrane</keyword>
<dbReference type="GeneID" id="96902969"/>
<dbReference type="AlphaFoldDB" id="G0VD26"/>
<keyword evidence="3" id="KW-1185">Reference proteome</keyword>
<evidence type="ECO:0000256" key="1">
    <source>
        <dbReference type="SAM" id="Phobius"/>
    </source>
</evidence>
<protein>
    <submittedName>
        <fullName evidence="2">Uncharacterized protein</fullName>
    </submittedName>
</protein>
<feature type="transmembrane region" description="Helical" evidence="1">
    <location>
        <begin position="54"/>
        <end position="75"/>
    </location>
</feature>
<dbReference type="InParanoid" id="G0VD26"/>
<reference key="2">
    <citation type="submission" date="2011-08" db="EMBL/GenBank/DDBJ databases">
        <title>Genome sequence of Naumovozyma castellii.</title>
        <authorList>
            <person name="Gordon J.L."/>
            <person name="Armisen D."/>
            <person name="Proux-Wera E."/>
            <person name="OhEigeartaigh S.S."/>
            <person name="Byrne K.P."/>
            <person name="Wolfe K.H."/>
        </authorList>
    </citation>
    <scope>NUCLEOTIDE SEQUENCE</scope>
    <source>
        <strain>Type strain:CBS 4309</strain>
    </source>
</reference>
<proteinExistence type="predicted"/>
<keyword evidence="1" id="KW-1133">Transmembrane helix</keyword>
<dbReference type="OMA" id="RYRTINT"/>
<evidence type="ECO:0000313" key="2">
    <source>
        <dbReference type="EMBL" id="CCC69388.1"/>
    </source>
</evidence>
<reference evidence="2 3" key="1">
    <citation type="journal article" date="2011" name="Proc. Natl. Acad. Sci. U.S.A.">
        <title>Evolutionary erosion of yeast sex chromosomes by mating-type switching accidents.</title>
        <authorList>
            <person name="Gordon J.L."/>
            <person name="Armisen D."/>
            <person name="Proux-Wera E."/>
            <person name="Oheigeartaigh S.S."/>
            <person name="Byrne K.P."/>
            <person name="Wolfe K.H."/>
        </authorList>
    </citation>
    <scope>NUCLEOTIDE SEQUENCE [LARGE SCALE GENOMIC DNA]</scope>
    <source>
        <strain evidence="3">ATCC 76901 / BCRC 22586 / CBS 4309 / NBRC 1992 / NRRL Y-12630</strain>
    </source>
</reference>
<feature type="transmembrane region" description="Helical" evidence="1">
    <location>
        <begin position="95"/>
        <end position="115"/>
    </location>
</feature>
<keyword evidence="1" id="KW-0472">Membrane</keyword>
<dbReference type="RefSeq" id="XP_003675752.1">
    <property type="nucleotide sequence ID" value="XM_003675704.1"/>
</dbReference>
<dbReference type="Proteomes" id="UP000001640">
    <property type="component" value="Chromosome 3"/>
</dbReference>
<name>G0VD26_NAUCA</name>
<dbReference type="KEGG" id="ncs:NCAS_0C03980"/>
<dbReference type="HOGENOM" id="CLU_145613_0_0_1"/>
<dbReference type="EMBL" id="HE576754">
    <property type="protein sequence ID" value="CCC69388.1"/>
    <property type="molecule type" value="Genomic_DNA"/>
</dbReference>
<gene>
    <name evidence="2" type="primary">NCAS0C03980</name>
    <name evidence="2" type="ordered locus">NCAS_0C03980</name>
</gene>
<sequence length="138" mass="16011">MNYTTQTIPLINKSEAPEEQNSKEPAEVKVFGKGFFKAYPYVTKYKSREIDMRLVFTSFVVALSVTVVFLIGVNIVIQYRTINMERTYEMIRKVFFILLSALSIIGLIQASSWIFEKINCHRKKIKYGGDFEMVSMSR</sequence>
<organism evidence="2 3">
    <name type="scientific">Naumovozyma castellii</name>
    <name type="common">Yeast</name>
    <name type="synonym">Saccharomyces castellii</name>
    <dbReference type="NCBI Taxonomy" id="27288"/>
    <lineage>
        <taxon>Eukaryota</taxon>
        <taxon>Fungi</taxon>
        <taxon>Dikarya</taxon>
        <taxon>Ascomycota</taxon>
        <taxon>Saccharomycotina</taxon>
        <taxon>Saccharomycetes</taxon>
        <taxon>Saccharomycetales</taxon>
        <taxon>Saccharomycetaceae</taxon>
        <taxon>Naumovozyma</taxon>
    </lineage>
</organism>